<dbReference type="Proteomes" id="UP000095285">
    <property type="component" value="Unassembled WGS sequence"/>
</dbReference>
<name>A0A1I7VCZ1_LOALO</name>
<protein>
    <submittedName>
        <fullName evidence="2">Kinesin motor domain-containing protein</fullName>
    </submittedName>
</protein>
<organism evidence="1 2">
    <name type="scientific">Loa loa</name>
    <name type="common">Eye worm</name>
    <name type="synonym">Filaria loa</name>
    <dbReference type="NCBI Taxonomy" id="7209"/>
    <lineage>
        <taxon>Eukaryota</taxon>
        <taxon>Metazoa</taxon>
        <taxon>Ecdysozoa</taxon>
        <taxon>Nematoda</taxon>
        <taxon>Chromadorea</taxon>
        <taxon>Rhabditida</taxon>
        <taxon>Spirurina</taxon>
        <taxon>Spiruromorpha</taxon>
        <taxon>Filarioidea</taxon>
        <taxon>Onchocercidae</taxon>
        <taxon>Loa</taxon>
    </lineage>
</organism>
<proteinExistence type="predicted"/>
<keyword evidence="1" id="KW-1185">Reference proteome</keyword>
<sequence length="73" mass="8196">KSKVISVLMPDVIRALRIAVNIGNARKRTMTTITPPNIFIIHLTLFCAKKHTTIWRLCLAIMATSHITVKAKN</sequence>
<dbReference type="AlphaFoldDB" id="A0A1I7VCZ1"/>
<evidence type="ECO:0000313" key="2">
    <source>
        <dbReference type="WBParaSite" id="EN70_12439"/>
    </source>
</evidence>
<dbReference type="WBParaSite" id="EN70_12439">
    <property type="protein sequence ID" value="EN70_12439"/>
    <property type="gene ID" value="EN70_12439"/>
</dbReference>
<accession>A0A1I7VCZ1</accession>
<evidence type="ECO:0000313" key="1">
    <source>
        <dbReference type="Proteomes" id="UP000095285"/>
    </source>
</evidence>
<reference evidence="2" key="2">
    <citation type="submission" date="2016-11" db="UniProtKB">
        <authorList>
            <consortium name="WormBaseParasite"/>
        </authorList>
    </citation>
    <scope>IDENTIFICATION</scope>
</reference>
<reference evidence="1" key="1">
    <citation type="submission" date="2012-04" db="EMBL/GenBank/DDBJ databases">
        <title>The Genome Sequence of Loa loa.</title>
        <authorList>
            <consortium name="The Broad Institute Genome Sequencing Platform"/>
            <consortium name="Broad Institute Genome Sequencing Center for Infectious Disease"/>
            <person name="Nutman T.B."/>
            <person name="Fink D.L."/>
            <person name="Russ C."/>
            <person name="Young S."/>
            <person name="Zeng Q."/>
            <person name="Gargeya S."/>
            <person name="Alvarado L."/>
            <person name="Berlin A."/>
            <person name="Chapman S.B."/>
            <person name="Chen Z."/>
            <person name="Freedman E."/>
            <person name="Gellesch M."/>
            <person name="Goldberg J."/>
            <person name="Griggs A."/>
            <person name="Gujja S."/>
            <person name="Heilman E.R."/>
            <person name="Heiman D."/>
            <person name="Howarth C."/>
            <person name="Mehta T."/>
            <person name="Neiman D."/>
            <person name="Pearson M."/>
            <person name="Roberts A."/>
            <person name="Saif S."/>
            <person name="Shea T."/>
            <person name="Shenoy N."/>
            <person name="Sisk P."/>
            <person name="Stolte C."/>
            <person name="Sykes S."/>
            <person name="White J."/>
            <person name="Yandava C."/>
            <person name="Haas B."/>
            <person name="Henn M.R."/>
            <person name="Nusbaum C."/>
            <person name="Birren B."/>
        </authorList>
    </citation>
    <scope>NUCLEOTIDE SEQUENCE [LARGE SCALE GENOMIC DNA]</scope>
</reference>